<dbReference type="AlphaFoldDB" id="R3TLZ3"/>
<evidence type="ECO:0000313" key="2">
    <source>
        <dbReference type="Proteomes" id="UP000013785"/>
    </source>
</evidence>
<name>R3TLZ3_9ENTE</name>
<organism evidence="1 2">
    <name type="scientific">Enterococcus phoeniculicola ATCC BAA-412</name>
    <dbReference type="NCBI Taxonomy" id="1158610"/>
    <lineage>
        <taxon>Bacteria</taxon>
        <taxon>Bacillati</taxon>
        <taxon>Bacillota</taxon>
        <taxon>Bacilli</taxon>
        <taxon>Lactobacillales</taxon>
        <taxon>Enterococcaceae</taxon>
        <taxon>Enterococcus</taxon>
    </lineage>
</organism>
<evidence type="ECO:0000313" key="1">
    <source>
        <dbReference type="EMBL" id="EOL42028.1"/>
    </source>
</evidence>
<dbReference type="Proteomes" id="UP000013785">
    <property type="component" value="Unassembled WGS sequence"/>
</dbReference>
<gene>
    <name evidence="1" type="ORF">UC3_02376</name>
</gene>
<protein>
    <submittedName>
        <fullName evidence="1">Uncharacterized protein</fullName>
    </submittedName>
</protein>
<dbReference type="EMBL" id="AJAT01000017">
    <property type="protein sequence ID" value="EOL42028.1"/>
    <property type="molecule type" value="Genomic_DNA"/>
</dbReference>
<comment type="caution">
    <text evidence="1">The sequence shown here is derived from an EMBL/GenBank/DDBJ whole genome shotgun (WGS) entry which is preliminary data.</text>
</comment>
<sequence>MTEIIKFFGAMKQVQSVLPVEEQECLFFLLEKMKQHTGAGGSESDEQGKKIFIQYFRLHRQFEAHKCELSFVTSEVLKISPEEFYDEAKDIYRRLKV</sequence>
<proteinExistence type="predicted"/>
<accession>R3TLZ3</accession>
<dbReference type="RefSeq" id="WP_010769020.1">
    <property type="nucleotide sequence ID" value="NZ_ASWE01000001.1"/>
</dbReference>
<reference evidence="1 2" key="1">
    <citation type="submission" date="2013-02" db="EMBL/GenBank/DDBJ databases">
        <title>The Genome Sequence of Enterococcus phoeniculicola BAA-412.</title>
        <authorList>
            <consortium name="The Broad Institute Genome Sequencing Platform"/>
            <consortium name="The Broad Institute Genome Sequencing Center for Infectious Disease"/>
            <person name="Earl A.M."/>
            <person name="Gilmore M.S."/>
            <person name="Lebreton F."/>
            <person name="Walker B."/>
            <person name="Young S.K."/>
            <person name="Zeng Q."/>
            <person name="Gargeya S."/>
            <person name="Fitzgerald M."/>
            <person name="Haas B."/>
            <person name="Abouelleil A."/>
            <person name="Alvarado L."/>
            <person name="Arachchi H.M."/>
            <person name="Berlin A.M."/>
            <person name="Chapman S.B."/>
            <person name="Dewar J."/>
            <person name="Goldberg J."/>
            <person name="Griggs A."/>
            <person name="Gujja S."/>
            <person name="Hansen M."/>
            <person name="Howarth C."/>
            <person name="Imamovic A."/>
            <person name="Larimer J."/>
            <person name="McCowan C."/>
            <person name="Murphy C."/>
            <person name="Neiman D."/>
            <person name="Pearson M."/>
            <person name="Priest M."/>
            <person name="Roberts A."/>
            <person name="Saif S."/>
            <person name="Shea T."/>
            <person name="Sisk P."/>
            <person name="Sykes S."/>
            <person name="Wortman J."/>
            <person name="Nusbaum C."/>
            <person name="Birren B."/>
        </authorList>
    </citation>
    <scope>NUCLEOTIDE SEQUENCE [LARGE SCALE GENOMIC DNA]</scope>
    <source>
        <strain evidence="1 2">ATCC BAA-412</strain>
    </source>
</reference>
<dbReference type="PATRIC" id="fig|1158610.3.peg.2351"/>
<dbReference type="STRING" id="154621.RV11_GL003479"/>
<dbReference type="HOGENOM" id="CLU_2342429_0_0_9"/>
<keyword evidence="2" id="KW-1185">Reference proteome</keyword>